<evidence type="ECO:0000256" key="4">
    <source>
        <dbReference type="ARBA" id="ARBA00022490"/>
    </source>
</evidence>
<dbReference type="EMBL" id="CZPT02000059">
    <property type="protein sequence ID" value="SCU64438.1"/>
    <property type="molecule type" value="Genomic_DNA"/>
</dbReference>
<organism evidence="10 11">
    <name type="scientific">Trypanosoma equiperdum</name>
    <dbReference type="NCBI Taxonomy" id="5694"/>
    <lineage>
        <taxon>Eukaryota</taxon>
        <taxon>Discoba</taxon>
        <taxon>Euglenozoa</taxon>
        <taxon>Kinetoplastea</taxon>
        <taxon>Metakinetoplastina</taxon>
        <taxon>Trypanosomatida</taxon>
        <taxon>Trypanosomatidae</taxon>
        <taxon>Trypanosoma</taxon>
    </lineage>
</organism>
<reference evidence="10" key="1">
    <citation type="submission" date="2016-09" db="EMBL/GenBank/DDBJ databases">
        <authorList>
            <person name="Hebert L."/>
            <person name="Moumen B."/>
        </authorList>
    </citation>
    <scope>NUCLEOTIDE SEQUENCE [LARGE SCALE GENOMIC DNA]</scope>
    <source>
        <strain evidence="10">OVI</strain>
    </source>
</reference>
<keyword evidence="6" id="KW-0808">Transferase</keyword>
<dbReference type="InterPro" id="IPR019410">
    <property type="entry name" value="Methyltransf_16"/>
</dbReference>
<dbReference type="PANTHER" id="PTHR14614:SF39">
    <property type="entry name" value="HISTIDINE PROTEIN METHYLTRANSFERASE 1 HOMOLOG"/>
    <property type="match status" value="1"/>
</dbReference>
<dbReference type="InterPro" id="IPR029063">
    <property type="entry name" value="SAM-dependent_MTases_sf"/>
</dbReference>
<evidence type="ECO:0000256" key="8">
    <source>
        <dbReference type="ARBA" id="ARBA00023242"/>
    </source>
</evidence>
<keyword evidence="4" id="KW-0963">Cytoplasm</keyword>
<dbReference type="EC" id="2.1.1.85" evidence="3"/>
<keyword evidence="11" id="KW-1185">Reference proteome</keyword>
<dbReference type="VEuPathDB" id="TriTrypDB:TEOVI_000754800"/>
<comment type="similarity">
    <text evidence="9">Belongs to the methyltransferase superfamily. METTL18 family.</text>
</comment>
<evidence type="ECO:0000313" key="11">
    <source>
        <dbReference type="Proteomes" id="UP000195570"/>
    </source>
</evidence>
<gene>
    <name evidence="10" type="ORF">TEOVI_000754800</name>
</gene>
<dbReference type="GO" id="GO:0032259">
    <property type="term" value="P:methylation"/>
    <property type="evidence" value="ECO:0007669"/>
    <property type="project" value="UniProtKB-KW"/>
</dbReference>
<keyword evidence="8" id="KW-0539">Nucleus</keyword>
<dbReference type="AlphaFoldDB" id="A0A1G4HYQ9"/>
<evidence type="ECO:0000256" key="1">
    <source>
        <dbReference type="ARBA" id="ARBA00004123"/>
    </source>
</evidence>
<dbReference type="Proteomes" id="UP000195570">
    <property type="component" value="Unassembled WGS sequence"/>
</dbReference>
<name>A0A1G4HYQ9_TRYEQ</name>
<proteinExistence type="inferred from homology"/>
<protein>
    <recommendedName>
        <fullName evidence="3">protein-histidine N-methyltransferase</fullName>
        <ecNumber evidence="3">2.1.1.85</ecNumber>
    </recommendedName>
</protein>
<evidence type="ECO:0000256" key="5">
    <source>
        <dbReference type="ARBA" id="ARBA00022603"/>
    </source>
</evidence>
<evidence type="ECO:0000256" key="3">
    <source>
        <dbReference type="ARBA" id="ARBA00012533"/>
    </source>
</evidence>
<dbReference type="PANTHER" id="PTHR14614">
    <property type="entry name" value="HEPATOCELLULAR CARCINOMA-ASSOCIATED ANTIGEN"/>
    <property type="match status" value="1"/>
</dbReference>
<dbReference type="SUPFAM" id="SSF53335">
    <property type="entry name" value="S-adenosyl-L-methionine-dependent methyltransferases"/>
    <property type="match status" value="2"/>
</dbReference>
<evidence type="ECO:0000313" key="10">
    <source>
        <dbReference type="EMBL" id="SCU64438.1"/>
    </source>
</evidence>
<comment type="caution">
    <text evidence="10">The sequence shown here is derived from an EMBL/GenBank/DDBJ whole genome shotgun (WGS) entry which is preliminary data.</text>
</comment>
<dbReference type="GO" id="GO:0005634">
    <property type="term" value="C:nucleus"/>
    <property type="evidence" value="ECO:0007669"/>
    <property type="project" value="UniProtKB-SubCell"/>
</dbReference>
<evidence type="ECO:0000256" key="9">
    <source>
        <dbReference type="ARBA" id="ARBA00038126"/>
    </source>
</evidence>
<sequence>MLADGFRFAFSGDVEESIQTTSATHTLPSQGVSKSEKRIPLLEAPVHNLTRRLLDEWCEPCRQDAQELVELHCSESTTAPQLTHQRPPRATELTSFDGKEHRDIIPDKYYGGLKIWSCAPYLVEYMFNNRSIFKDFLLGAAEPLDSERVPNAGGGCRHTIVVELGCGQGLPGIAALLLGAHHVIFQDYNEEVLQLCVKPNVGMNLLRHIDTAGVCRACESCSPVVQLVAGDWDDMCWRDHTTGEGVVVTDDRRILVLGSDVTFDEEACYKLARLLRRMLSTSGGAAYIASKQYYFGTNGGVVEFKRCCAEVELQVLEVDSAGTGGGLQRVILRVECKR</sequence>
<dbReference type="RefSeq" id="XP_067076205.1">
    <property type="nucleotide sequence ID" value="XM_067220104.1"/>
</dbReference>
<evidence type="ECO:0000256" key="2">
    <source>
        <dbReference type="ARBA" id="ARBA00004496"/>
    </source>
</evidence>
<dbReference type="GO" id="GO:0005737">
    <property type="term" value="C:cytoplasm"/>
    <property type="evidence" value="ECO:0007669"/>
    <property type="project" value="UniProtKB-SubCell"/>
</dbReference>
<dbReference type="Pfam" id="PF10294">
    <property type="entry name" value="Methyltransf_16"/>
    <property type="match status" value="1"/>
</dbReference>
<dbReference type="GO" id="GO:0018064">
    <property type="term" value="F:protein-L-histidine N-tele-methyltransferase activity"/>
    <property type="evidence" value="ECO:0007669"/>
    <property type="project" value="UniProtKB-EC"/>
</dbReference>
<keyword evidence="5 10" id="KW-0489">Methyltransferase</keyword>
<dbReference type="Gene3D" id="3.40.50.150">
    <property type="entry name" value="Vaccinia Virus protein VP39"/>
    <property type="match status" value="1"/>
</dbReference>
<keyword evidence="7" id="KW-0949">S-adenosyl-L-methionine</keyword>
<comment type="subcellular location">
    <subcellularLocation>
        <location evidence="2">Cytoplasm</location>
    </subcellularLocation>
    <subcellularLocation>
        <location evidence="1">Nucleus</location>
    </subcellularLocation>
</comment>
<evidence type="ECO:0000256" key="6">
    <source>
        <dbReference type="ARBA" id="ARBA00022679"/>
    </source>
</evidence>
<accession>A0A1G4HYQ9</accession>
<evidence type="ECO:0000256" key="7">
    <source>
        <dbReference type="ARBA" id="ARBA00022691"/>
    </source>
</evidence>
<dbReference type="GeneID" id="92381482"/>